<dbReference type="EMBL" id="GBRH01261863">
    <property type="protein sequence ID" value="JAD36032.1"/>
    <property type="molecule type" value="Transcribed_RNA"/>
</dbReference>
<organism evidence="1">
    <name type="scientific">Arundo donax</name>
    <name type="common">Giant reed</name>
    <name type="synonym">Donax arundinaceus</name>
    <dbReference type="NCBI Taxonomy" id="35708"/>
    <lineage>
        <taxon>Eukaryota</taxon>
        <taxon>Viridiplantae</taxon>
        <taxon>Streptophyta</taxon>
        <taxon>Embryophyta</taxon>
        <taxon>Tracheophyta</taxon>
        <taxon>Spermatophyta</taxon>
        <taxon>Magnoliopsida</taxon>
        <taxon>Liliopsida</taxon>
        <taxon>Poales</taxon>
        <taxon>Poaceae</taxon>
        <taxon>PACMAD clade</taxon>
        <taxon>Arundinoideae</taxon>
        <taxon>Arundineae</taxon>
        <taxon>Arundo</taxon>
    </lineage>
</organism>
<protein>
    <submittedName>
        <fullName evidence="1">Uncharacterized protein</fullName>
    </submittedName>
</protein>
<accession>A0A0A8ZMH2</accession>
<dbReference type="AlphaFoldDB" id="A0A0A8ZMH2"/>
<evidence type="ECO:0000313" key="1">
    <source>
        <dbReference type="EMBL" id="JAD36032.1"/>
    </source>
</evidence>
<reference evidence="1" key="2">
    <citation type="journal article" date="2015" name="Data Brief">
        <title>Shoot transcriptome of the giant reed, Arundo donax.</title>
        <authorList>
            <person name="Barrero R.A."/>
            <person name="Guerrero F.D."/>
            <person name="Moolhuijzen P."/>
            <person name="Goolsby J.A."/>
            <person name="Tidwell J."/>
            <person name="Bellgard S.E."/>
            <person name="Bellgard M.I."/>
        </authorList>
    </citation>
    <scope>NUCLEOTIDE SEQUENCE</scope>
    <source>
        <tissue evidence="1">Shoot tissue taken approximately 20 cm above the soil surface</tissue>
    </source>
</reference>
<proteinExistence type="predicted"/>
<name>A0A0A8ZMH2_ARUDO</name>
<reference evidence="1" key="1">
    <citation type="submission" date="2014-09" db="EMBL/GenBank/DDBJ databases">
        <authorList>
            <person name="Magalhaes I.L.F."/>
            <person name="Oliveira U."/>
            <person name="Santos F.R."/>
            <person name="Vidigal T.H.D.A."/>
            <person name="Brescovit A.D."/>
            <person name="Santos A.J."/>
        </authorList>
    </citation>
    <scope>NUCLEOTIDE SEQUENCE</scope>
    <source>
        <tissue evidence="1">Shoot tissue taken approximately 20 cm above the soil surface</tissue>
    </source>
</reference>
<sequence>MDSKREHIMTLLLYRYHGSSKN</sequence>